<organism evidence="2 3">
    <name type="scientific">candidate division WOR-3 bacterium JGI_Cruoil_03_51_56</name>
    <dbReference type="NCBI Taxonomy" id="1973747"/>
    <lineage>
        <taxon>Bacteria</taxon>
        <taxon>Bacteria division WOR-3</taxon>
    </lineage>
</organism>
<gene>
    <name evidence="2" type="ORF">CH330_02655</name>
</gene>
<proteinExistence type="predicted"/>
<sequence>MKSAATAIVVVASLILGVHSANAGVGLCVKPGMLVNGAHLGYKTGNLFAGLGLEFASVSVGSKTTHKYEDTTYTYSSKACVNVFLP</sequence>
<dbReference type="Proteomes" id="UP000215559">
    <property type="component" value="Unassembled WGS sequence"/>
</dbReference>
<feature type="chain" id="PRO_5011969066" description="Outer membrane protein beta-barrel domain-containing protein" evidence="1">
    <location>
        <begin position="24"/>
        <end position="86"/>
    </location>
</feature>
<protein>
    <recommendedName>
        <fullName evidence="4">Outer membrane protein beta-barrel domain-containing protein</fullName>
    </recommendedName>
</protein>
<dbReference type="AlphaFoldDB" id="A0A235BVU6"/>
<comment type="caution">
    <text evidence="2">The sequence shown here is derived from an EMBL/GenBank/DDBJ whole genome shotgun (WGS) entry which is preliminary data.</text>
</comment>
<accession>A0A235BVU6</accession>
<feature type="signal peptide" evidence="1">
    <location>
        <begin position="1"/>
        <end position="23"/>
    </location>
</feature>
<reference evidence="2 3" key="1">
    <citation type="submission" date="2017-07" db="EMBL/GenBank/DDBJ databases">
        <title>Recovery of genomes from metagenomes via a dereplication, aggregation, and scoring strategy.</title>
        <authorList>
            <person name="Sieber C.M."/>
            <person name="Probst A.J."/>
            <person name="Sharrar A."/>
            <person name="Thomas B.C."/>
            <person name="Hess M."/>
            <person name="Tringe S.G."/>
            <person name="Banfield J.F."/>
        </authorList>
    </citation>
    <scope>NUCLEOTIDE SEQUENCE [LARGE SCALE GENOMIC DNA]</scope>
    <source>
        <strain evidence="2">JGI_Cruoil_03_51_56</strain>
    </source>
</reference>
<evidence type="ECO:0008006" key="4">
    <source>
        <dbReference type="Google" id="ProtNLM"/>
    </source>
</evidence>
<evidence type="ECO:0000313" key="3">
    <source>
        <dbReference type="Proteomes" id="UP000215559"/>
    </source>
</evidence>
<evidence type="ECO:0000256" key="1">
    <source>
        <dbReference type="SAM" id="SignalP"/>
    </source>
</evidence>
<name>A0A235BVU6_UNCW3</name>
<dbReference type="EMBL" id="NOZP01000048">
    <property type="protein sequence ID" value="OYD16478.1"/>
    <property type="molecule type" value="Genomic_DNA"/>
</dbReference>
<keyword evidence="1" id="KW-0732">Signal</keyword>
<evidence type="ECO:0000313" key="2">
    <source>
        <dbReference type="EMBL" id="OYD16478.1"/>
    </source>
</evidence>